<accession>A0A1Y6L869</accession>
<evidence type="ECO:0000313" key="3">
    <source>
        <dbReference type="Proteomes" id="UP000215453"/>
    </source>
</evidence>
<organism evidence="2 3">
    <name type="scientific">Zymoseptoria tritici ST99CH_1A5</name>
    <dbReference type="NCBI Taxonomy" id="1276529"/>
    <lineage>
        <taxon>Eukaryota</taxon>
        <taxon>Fungi</taxon>
        <taxon>Dikarya</taxon>
        <taxon>Ascomycota</taxon>
        <taxon>Pezizomycotina</taxon>
        <taxon>Dothideomycetes</taxon>
        <taxon>Dothideomycetidae</taxon>
        <taxon>Mycosphaerellales</taxon>
        <taxon>Mycosphaerellaceae</taxon>
        <taxon>Zymoseptoria</taxon>
    </lineage>
</organism>
<protein>
    <submittedName>
        <fullName evidence="2">Uncharacterized protein</fullName>
    </submittedName>
</protein>
<name>A0A1Y6L869_ZYMTR</name>
<dbReference type="Proteomes" id="UP000215453">
    <property type="component" value="Chromosome 1"/>
</dbReference>
<reference evidence="2 3" key="1">
    <citation type="submission" date="2016-10" db="EMBL/GenBank/DDBJ databases">
        <authorList>
            <person name="Varghese N."/>
        </authorList>
    </citation>
    <scope>NUCLEOTIDE SEQUENCE [LARGE SCALE GENOMIC DNA]</scope>
</reference>
<dbReference type="EMBL" id="LT882676">
    <property type="protein sequence ID" value="SMY20697.1"/>
    <property type="molecule type" value="Genomic_DNA"/>
</dbReference>
<feature type="compositionally biased region" description="Basic residues" evidence="1">
    <location>
        <begin position="686"/>
        <end position="698"/>
    </location>
</feature>
<dbReference type="PANTHER" id="PTHR40788:SF1">
    <property type="entry name" value="IPA PROTEIN"/>
    <property type="match status" value="1"/>
</dbReference>
<sequence>MPPPLAADPPLMDSAADQVACYDDCERCAPGWRTANYSRIVTNEQADISIRQSLDEAEQNMAEVCATWSKFGDQITDAWHRGSEQYRKTRLCVAEPKIPDGKGFPITAGQNKRQRAATLKEIQGHRQTFLLPCITNENLAKKPMNLILLIKNRIEYSSADLASTDSEQHENAFARGHLESEYNANYVWMMPGPRYGDLVPWNADDAHAGRMMSFPRAKLVFDAQLELSRFLLRVIDGILKKPPPKKGSSKESVKEDEQNTSTKRTLLSGHGLRHPAFSRPPTYDPVSIIDCVRTRYDAAEDEIGQLLSDPEALHQHLSKRQVSGDSSASDRARISYQLNLVYLAISEYNAWRYVKADAEKCFAVLEQPGNVDSRKYDAALVIMEVLLQHLSQAQRKHLSIAVEFCENLNKTNKTVEKHRGAPSDISLYNSDELQYHVTAIQELESGSEPVAWHLRELFKLPQDQLDRLDQRSIDMLSDIAAVDEMLTSLKSLRPRYSMMREVVRQASQAKNEAFNRPRKDSGYVSDTEESRPYDIVHEFLETNIEWDFMFNHHLPGEEAVRMLQTPLEDYLDLPSSTDGVSAEAKREALDYFWSKLREQRAAELQISRVGAAEITQSLGWFDIVSLKCQKLKAEATRQALALAQEAQEAEAIAAAQLKLQELSINTVQPDPKPATKQPAKSEATQPKKKPPKGKKGNKPRPVIPNGVPPVVQPNNVAAAVVQALPKLPPAIEVKKSSLEFFEDLFGNSQDRSNLKWQGFTAAMGDAGWSVTPTYGSRVTFKNVRGAGSILIHSPHPGDLNATLAGRIATRLERRLGWSKATFGEREKG</sequence>
<dbReference type="PANTHER" id="PTHR40788">
    <property type="entry name" value="CLR5 DOMAIN-CONTAINING PROTEIN-RELATED"/>
    <property type="match status" value="1"/>
</dbReference>
<feature type="region of interest" description="Disordered" evidence="1">
    <location>
        <begin position="241"/>
        <end position="279"/>
    </location>
</feature>
<evidence type="ECO:0000313" key="2">
    <source>
        <dbReference type="EMBL" id="SMY20697.1"/>
    </source>
</evidence>
<feature type="compositionally biased region" description="Basic and acidic residues" evidence="1">
    <location>
        <begin position="248"/>
        <end position="257"/>
    </location>
</feature>
<proteinExistence type="predicted"/>
<feature type="region of interest" description="Disordered" evidence="1">
    <location>
        <begin position="667"/>
        <end position="709"/>
    </location>
</feature>
<dbReference type="AlphaFoldDB" id="A0A1Y6L869"/>
<gene>
    <name evidence="2" type="ORF">ZT1A5_G2132</name>
</gene>
<evidence type="ECO:0000256" key="1">
    <source>
        <dbReference type="SAM" id="MobiDB-lite"/>
    </source>
</evidence>
<feature type="region of interest" description="Disordered" evidence="1">
    <location>
        <begin position="507"/>
        <end position="526"/>
    </location>
</feature>